<dbReference type="EMBL" id="JAWHQM010000042">
    <property type="protein sequence ID" value="KAK5634485.1"/>
    <property type="molecule type" value="Genomic_DNA"/>
</dbReference>
<name>A0AAN7UKV2_9PEZI</name>
<organism evidence="1 2">
    <name type="scientific">Xylaria bambusicola</name>
    <dbReference type="NCBI Taxonomy" id="326684"/>
    <lineage>
        <taxon>Eukaryota</taxon>
        <taxon>Fungi</taxon>
        <taxon>Dikarya</taxon>
        <taxon>Ascomycota</taxon>
        <taxon>Pezizomycotina</taxon>
        <taxon>Sordariomycetes</taxon>
        <taxon>Xylariomycetidae</taxon>
        <taxon>Xylariales</taxon>
        <taxon>Xylariaceae</taxon>
        <taxon>Xylaria</taxon>
    </lineage>
</organism>
<dbReference type="AlphaFoldDB" id="A0AAN7UKV2"/>
<accession>A0AAN7UKV2</accession>
<protein>
    <submittedName>
        <fullName evidence="1">Uncharacterized protein</fullName>
    </submittedName>
</protein>
<sequence>MGERPISAIFGDAFAEASIPEDYTRQNIKSYGIINYHPGPIACVTRVQDEHAVPLSLWA</sequence>
<reference evidence="1 2" key="1">
    <citation type="submission" date="2023-10" db="EMBL/GenBank/DDBJ databases">
        <title>Draft genome sequence of Xylaria bambusicola isolate GMP-LS, the root and basal stem rot pathogen of sugarcane in Indonesia.</title>
        <authorList>
            <person name="Selvaraj P."/>
            <person name="Muralishankar V."/>
            <person name="Muruganantham S."/>
            <person name="Sp S."/>
            <person name="Haryani S."/>
            <person name="Lau K.J.X."/>
            <person name="Naqvi N.I."/>
        </authorList>
    </citation>
    <scope>NUCLEOTIDE SEQUENCE [LARGE SCALE GENOMIC DNA]</scope>
    <source>
        <strain evidence="1">GMP-LS</strain>
    </source>
</reference>
<comment type="caution">
    <text evidence="1">The sequence shown here is derived from an EMBL/GenBank/DDBJ whole genome shotgun (WGS) entry which is preliminary data.</text>
</comment>
<dbReference type="Proteomes" id="UP001305414">
    <property type="component" value="Unassembled WGS sequence"/>
</dbReference>
<keyword evidence="2" id="KW-1185">Reference proteome</keyword>
<evidence type="ECO:0000313" key="1">
    <source>
        <dbReference type="EMBL" id="KAK5634485.1"/>
    </source>
</evidence>
<proteinExistence type="predicted"/>
<gene>
    <name evidence="1" type="ORF">RRF57_010198</name>
</gene>
<evidence type="ECO:0000313" key="2">
    <source>
        <dbReference type="Proteomes" id="UP001305414"/>
    </source>
</evidence>